<dbReference type="InterPro" id="IPR011761">
    <property type="entry name" value="ATP-grasp"/>
</dbReference>
<evidence type="ECO:0000256" key="2">
    <source>
        <dbReference type="ARBA" id="ARBA00022755"/>
    </source>
</evidence>
<feature type="binding site" evidence="4">
    <location>
        <position position="198"/>
    </location>
    <ligand>
        <name>ATP</name>
        <dbReference type="ChEBI" id="CHEBI:30616"/>
    </ligand>
</feature>
<evidence type="ECO:0000256" key="1">
    <source>
        <dbReference type="ARBA" id="ARBA00022741"/>
    </source>
</evidence>
<reference evidence="7 8" key="1">
    <citation type="submission" date="2016-07" db="EMBL/GenBank/DDBJ databases">
        <title>Complete genome sequence of Altererythrobacter namhicola JCM 16345T, containing esterase-encoding genes.</title>
        <authorList>
            <person name="Cheng H."/>
            <person name="Wu Y.-H."/>
            <person name="Jian S.-L."/>
            <person name="Huo Y.-Y."/>
            <person name="Wang C.-S."/>
            <person name="Xu X.-W."/>
        </authorList>
    </citation>
    <scope>NUCLEOTIDE SEQUENCE [LARGE SCALE GENOMIC DNA]</scope>
    <source>
        <strain evidence="7 8">JCM 16345</strain>
    </source>
</reference>
<evidence type="ECO:0000256" key="3">
    <source>
        <dbReference type="ARBA" id="ARBA00022840"/>
    </source>
</evidence>
<dbReference type="GO" id="GO:0046872">
    <property type="term" value="F:metal ion binding"/>
    <property type="evidence" value="ECO:0007669"/>
    <property type="project" value="InterPro"/>
</dbReference>
<dbReference type="NCBIfam" id="NF004679">
    <property type="entry name" value="PRK06019.1-5"/>
    <property type="match status" value="1"/>
</dbReference>
<proteinExistence type="inferred from homology"/>
<keyword evidence="1 4" id="KW-0547">Nucleotide-binding</keyword>
<dbReference type="PROSITE" id="PS50975">
    <property type="entry name" value="ATP_GRASP"/>
    <property type="match status" value="1"/>
</dbReference>
<comment type="subunit">
    <text evidence="4 5">Homodimer.</text>
</comment>
<dbReference type="PANTHER" id="PTHR11609">
    <property type="entry name" value="PURINE BIOSYNTHESIS PROTEIN 6/7, PUR6/7"/>
    <property type="match status" value="1"/>
</dbReference>
<dbReference type="InterPro" id="IPR016185">
    <property type="entry name" value="PreATP-grasp_dom_sf"/>
</dbReference>
<dbReference type="PATRIC" id="fig|645517.4.peg.343"/>
<dbReference type="Gene3D" id="3.40.50.20">
    <property type="match status" value="1"/>
</dbReference>
<dbReference type="GO" id="GO:0005829">
    <property type="term" value="C:cytosol"/>
    <property type="evidence" value="ECO:0007669"/>
    <property type="project" value="TreeGrafter"/>
</dbReference>
<dbReference type="Gene3D" id="3.30.1490.20">
    <property type="entry name" value="ATP-grasp fold, A domain"/>
    <property type="match status" value="1"/>
</dbReference>
<dbReference type="GO" id="GO:0006189">
    <property type="term" value="P:'de novo' IMP biosynthetic process"/>
    <property type="evidence" value="ECO:0007669"/>
    <property type="project" value="UniProtKB-UniRule"/>
</dbReference>
<feature type="binding site" evidence="4">
    <location>
        <position position="157"/>
    </location>
    <ligand>
        <name>ATP</name>
        <dbReference type="ChEBI" id="CHEBI:30616"/>
    </ligand>
</feature>
<accession>A0A1C7D5D3</accession>
<dbReference type="SUPFAM" id="SSF51246">
    <property type="entry name" value="Rudiment single hybrid motif"/>
    <property type="match status" value="1"/>
</dbReference>
<dbReference type="KEGG" id="anh:A6F65_00343"/>
<dbReference type="SUPFAM" id="SSF56059">
    <property type="entry name" value="Glutathione synthetase ATP-binding domain-like"/>
    <property type="match status" value="1"/>
</dbReference>
<feature type="domain" description="ATP-grasp" evidence="6">
    <location>
        <begin position="121"/>
        <end position="305"/>
    </location>
</feature>
<dbReference type="InterPro" id="IPR040686">
    <property type="entry name" value="PurK_C"/>
</dbReference>
<comment type="pathway">
    <text evidence="4 5">Purine metabolism; IMP biosynthesis via de novo pathway; 5-amino-1-(5-phospho-D-ribosyl)imidazole-4-carboxylate from 5-amino-1-(5-phospho-D-ribosyl)imidazole (N5-CAIR route): step 1/2.</text>
</comment>
<dbReference type="AlphaFoldDB" id="A0A1C7D5D3"/>
<comment type="function">
    <text evidence="5">Catalyzes the ATP-dependent conversion of 5-aminoimidazole ribonucleotide (AIR) and HCO(3)- to N5-carboxyaminoimidazole ribonucleotide (N5-CAIR).</text>
</comment>
<name>A0A1C7D5D3_9SPHN</name>
<dbReference type="NCBIfam" id="NF004676">
    <property type="entry name" value="PRK06019.1-2"/>
    <property type="match status" value="1"/>
</dbReference>
<feature type="binding site" evidence="4">
    <location>
        <position position="117"/>
    </location>
    <ligand>
        <name>ATP</name>
        <dbReference type="ChEBI" id="CHEBI:30616"/>
    </ligand>
</feature>
<dbReference type="PANTHER" id="PTHR11609:SF5">
    <property type="entry name" value="PHOSPHORIBOSYLAMINOIMIDAZOLE CARBOXYLASE"/>
    <property type="match status" value="1"/>
</dbReference>
<dbReference type="NCBIfam" id="TIGR01161">
    <property type="entry name" value="purK"/>
    <property type="match status" value="1"/>
</dbReference>
<dbReference type="GO" id="GO:0034028">
    <property type="term" value="F:5-(carboxyamino)imidazole ribonucleotide synthase activity"/>
    <property type="evidence" value="ECO:0007669"/>
    <property type="project" value="UniProtKB-UniRule"/>
</dbReference>
<keyword evidence="8" id="KW-1185">Reference proteome</keyword>
<comment type="catalytic activity">
    <reaction evidence="4 5">
        <text>5-amino-1-(5-phospho-beta-D-ribosyl)imidazole + hydrogencarbonate + ATP = 5-carboxyamino-1-(5-phospho-D-ribosyl)imidazole + ADP + phosphate + 2 H(+)</text>
        <dbReference type="Rhea" id="RHEA:19317"/>
        <dbReference type="ChEBI" id="CHEBI:15378"/>
        <dbReference type="ChEBI" id="CHEBI:17544"/>
        <dbReference type="ChEBI" id="CHEBI:30616"/>
        <dbReference type="ChEBI" id="CHEBI:43474"/>
        <dbReference type="ChEBI" id="CHEBI:58730"/>
        <dbReference type="ChEBI" id="CHEBI:137981"/>
        <dbReference type="ChEBI" id="CHEBI:456216"/>
        <dbReference type="EC" id="6.3.4.18"/>
    </reaction>
</comment>
<dbReference type="EMBL" id="CP016545">
    <property type="protein sequence ID" value="ANU06668.1"/>
    <property type="molecule type" value="Genomic_DNA"/>
</dbReference>
<evidence type="ECO:0000256" key="5">
    <source>
        <dbReference type="RuleBase" id="RU361200"/>
    </source>
</evidence>
<protein>
    <recommendedName>
        <fullName evidence="4 5">N5-carboxyaminoimidazole ribonucleotide synthase</fullName>
        <shortName evidence="4 5">N5-CAIR synthase</shortName>
        <ecNumber evidence="4 5">6.3.4.18</ecNumber>
    </recommendedName>
    <alternativeName>
        <fullName evidence="4 5">5-(carboxyamino)imidazole ribonucleotide synthetase</fullName>
    </alternativeName>
</protein>
<dbReference type="InterPro" id="IPR003135">
    <property type="entry name" value="ATP-grasp_carboxylate-amine"/>
</dbReference>
<evidence type="ECO:0000259" key="6">
    <source>
        <dbReference type="PROSITE" id="PS50975"/>
    </source>
</evidence>
<organism evidence="7 8">
    <name type="scientific">Paraurantiacibacter namhicola</name>
    <dbReference type="NCBI Taxonomy" id="645517"/>
    <lineage>
        <taxon>Bacteria</taxon>
        <taxon>Pseudomonadati</taxon>
        <taxon>Pseudomonadota</taxon>
        <taxon>Alphaproteobacteria</taxon>
        <taxon>Sphingomonadales</taxon>
        <taxon>Erythrobacteraceae</taxon>
        <taxon>Paraurantiacibacter</taxon>
    </lineage>
</organism>
<dbReference type="InterPro" id="IPR013815">
    <property type="entry name" value="ATP_grasp_subdomain_1"/>
</dbReference>
<dbReference type="HAMAP" id="MF_01928">
    <property type="entry name" value="PurK"/>
    <property type="match status" value="1"/>
</dbReference>
<feature type="binding site" evidence="4">
    <location>
        <position position="221"/>
    </location>
    <ligand>
        <name>ATP</name>
        <dbReference type="ChEBI" id="CHEBI:30616"/>
    </ligand>
</feature>
<keyword evidence="3 4" id="KW-0067">ATP-binding</keyword>
<dbReference type="Pfam" id="PF02222">
    <property type="entry name" value="ATP-grasp"/>
    <property type="match status" value="1"/>
</dbReference>
<dbReference type="Proteomes" id="UP000092698">
    <property type="component" value="Chromosome"/>
</dbReference>
<sequence length="365" mass="39358">MPGATLWQSGRNRAMIAPGSTIGILGGGQLGRMLAVSAAQLGYRCHVFAPEKVSVAAEVSAEFTSAKWTDQAAMARFGEACDVVTYEFENVPVAPLAAIPAEKLHPPTRALEAAQDRLAEKNFVTDLGGSPAPFAKVDSDEDLASAIERIGTPGILKTRRDGYDGKGQWRIMDRREAEGMRLPGDSLVYEGFVRFTCEFSVILVRGRDGEVRFWDSAHNTHENGILAHSSLPAPAIVGEQVEAARKLARDAADALGYVGVLTCEFFATEAGPVFNEMAPRVHNSGHWTIEGAATSQFENHIRAICGLPLGDTATTARKVDMANIIGAAAGDWQHWLEQGDAHLHLYGKGEAREGRKMGHVTLLER</sequence>
<gene>
    <name evidence="4 5 7" type="primary">purK</name>
    <name evidence="7" type="ORF">A6F65_00343</name>
</gene>
<dbReference type="GO" id="GO:0005524">
    <property type="term" value="F:ATP binding"/>
    <property type="evidence" value="ECO:0007669"/>
    <property type="project" value="UniProtKB-UniRule"/>
</dbReference>
<dbReference type="InterPro" id="IPR005875">
    <property type="entry name" value="PurK"/>
</dbReference>
<dbReference type="Pfam" id="PF22660">
    <property type="entry name" value="RS_preATP-grasp-like"/>
    <property type="match status" value="1"/>
</dbReference>
<comment type="function">
    <text evidence="4">Catalyzes the ATP-dependent conversion of 5-aminoimidazole ribonucleotide (AIR) and HCO(3)(-) to N5-carboxyaminoimidazole ribonucleotide (N5-CAIR).</text>
</comment>
<dbReference type="SUPFAM" id="SSF52440">
    <property type="entry name" value="PreATP-grasp domain"/>
    <property type="match status" value="1"/>
</dbReference>
<feature type="binding site" evidence="4">
    <location>
        <begin position="275"/>
        <end position="276"/>
    </location>
    <ligand>
        <name>ATP</name>
        <dbReference type="ChEBI" id="CHEBI:30616"/>
    </ligand>
</feature>
<keyword evidence="4 5" id="KW-0436">Ligase</keyword>
<dbReference type="UniPathway" id="UPA00074">
    <property type="reaction ID" value="UER00942"/>
</dbReference>
<feature type="binding site" evidence="4">
    <location>
        <begin position="162"/>
        <end position="168"/>
    </location>
    <ligand>
        <name>ATP</name>
        <dbReference type="ChEBI" id="CHEBI:30616"/>
    </ligand>
</feature>
<dbReference type="STRING" id="645517.A6F65_00343"/>
<dbReference type="InterPro" id="IPR011054">
    <property type="entry name" value="Rudment_hybrid_motif"/>
</dbReference>
<dbReference type="EC" id="6.3.4.18" evidence="4 5"/>
<feature type="binding site" evidence="4">
    <location>
        <begin position="190"/>
        <end position="193"/>
    </location>
    <ligand>
        <name>ATP</name>
        <dbReference type="ChEBI" id="CHEBI:30616"/>
    </ligand>
</feature>
<evidence type="ECO:0000313" key="7">
    <source>
        <dbReference type="EMBL" id="ANU06668.1"/>
    </source>
</evidence>
<dbReference type="Gene3D" id="3.30.470.20">
    <property type="entry name" value="ATP-grasp fold, B domain"/>
    <property type="match status" value="1"/>
</dbReference>
<comment type="similarity">
    <text evidence="4 5">Belongs to the PurK/PurT family.</text>
</comment>
<evidence type="ECO:0000313" key="8">
    <source>
        <dbReference type="Proteomes" id="UP000092698"/>
    </source>
</evidence>
<dbReference type="GO" id="GO:0004638">
    <property type="term" value="F:phosphoribosylaminoimidazole carboxylase activity"/>
    <property type="evidence" value="ECO:0007669"/>
    <property type="project" value="InterPro"/>
</dbReference>
<dbReference type="Pfam" id="PF17769">
    <property type="entry name" value="PurK_C"/>
    <property type="match status" value="1"/>
</dbReference>
<keyword evidence="2 4" id="KW-0658">Purine biosynthesis</keyword>
<dbReference type="InterPro" id="IPR054350">
    <property type="entry name" value="PurT/PurK_preATP-grasp"/>
</dbReference>
<evidence type="ECO:0000256" key="4">
    <source>
        <dbReference type="HAMAP-Rule" id="MF_01928"/>
    </source>
</evidence>